<organism evidence="2 3">
    <name type="scientific">Paraburkholderia lacunae</name>
    <dbReference type="NCBI Taxonomy" id="2211104"/>
    <lineage>
        <taxon>Bacteria</taxon>
        <taxon>Pseudomonadati</taxon>
        <taxon>Pseudomonadota</taxon>
        <taxon>Betaproteobacteria</taxon>
        <taxon>Burkholderiales</taxon>
        <taxon>Burkholderiaceae</taxon>
        <taxon>Paraburkholderia</taxon>
    </lineage>
</organism>
<evidence type="ECO:0000259" key="1">
    <source>
        <dbReference type="Pfam" id="PF04248"/>
    </source>
</evidence>
<evidence type="ECO:0000313" key="2">
    <source>
        <dbReference type="EMBL" id="RDK04569.1"/>
    </source>
</evidence>
<evidence type="ECO:0000313" key="3">
    <source>
        <dbReference type="Proteomes" id="UP000254875"/>
    </source>
</evidence>
<feature type="domain" description="DUF427" evidence="1">
    <location>
        <begin position="33"/>
        <end position="124"/>
    </location>
</feature>
<name>A0A370NG46_9BURK</name>
<dbReference type="OrthoDB" id="4565346at2"/>
<dbReference type="PANTHER" id="PTHR34310">
    <property type="entry name" value="DUF427 DOMAIN PROTEIN (AFU_ORTHOLOGUE AFUA_3G02220)"/>
    <property type="match status" value="1"/>
</dbReference>
<dbReference type="InterPro" id="IPR007361">
    <property type="entry name" value="DUF427"/>
</dbReference>
<dbReference type="InterPro" id="IPR038694">
    <property type="entry name" value="DUF427_sf"/>
</dbReference>
<dbReference type="Pfam" id="PF04248">
    <property type="entry name" value="NTP_transf_9"/>
    <property type="match status" value="1"/>
</dbReference>
<dbReference type="PANTHER" id="PTHR34310:SF9">
    <property type="entry name" value="BLR5716 PROTEIN"/>
    <property type="match status" value="1"/>
</dbReference>
<comment type="caution">
    <text evidence="2">The sequence shown here is derived from an EMBL/GenBank/DDBJ whole genome shotgun (WGS) entry which is preliminary data.</text>
</comment>
<sequence length="134" mass="14613">MSDALTPRGTPGPGACASSGGHTVVITGNHHRVRVIHGGVTMADTQAALTLAETGLPDVFYFPRTDVNMARLERSTHTSHCPFKGHASYFHLRTEDGLIENAVWSYETPLEAVQQIKGYLAFYASRVDRIDQTS</sequence>
<dbReference type="AlphaFoldDB" id="A0A370NG46"/>
<gene>
    <name evidence="2" type="ORF">DLM46_01480</name>
</gene>
<protein>
    <recommendedName>
        <fullName evidence="1">DUF427 domain-containing protein</fullName>
    </recommendedName>
</protein>
<dbReference type="RefSeq" id="WP_115098930.1">
    <property type="nucleotide sequence ID" value="NZ_QHKS01000001.1"/>
</dbReference>
<keyword evidence="3" id="KW-1185">Reference proteome</keyword>
<dbReference type="Gene3D" id="2.170.150.40">
    <property type="entry name" value="Domain of unknown function (DUF427)"/>
    <property type="match status" value="1"/>
</dbReference>
<dbReference type="EMBL" id="QHKS01000001">
    <property type="protein sequence ID" value="RDK04569.1"/>
    <property type="molecule type" value="Genomic_DNA"/>
</dbReference>
<proteinExistence type="predicted"/>
<accession>A0A370NG46</accession>
<dbReference type="Proteomes" id="UP000254875">
    <property type="component" value="Unassembled WGS sequence"/>
</dbReference>
<reference evidence="3" key="1">
    <citation type="submission" date="2018-05" db="EMBL/GenBank/DDBJ databases">
        <authorList>
            <person name="Feng T."/>
        </authorList>
    </citation>
    <scope>NUCLEOTIDE SEQUENCE [LARGE SCALE GENOMIC DNA]</scope>
    <source>
        <strain evidence="3">S27</strain>
    </source>
</reference>